<accession>A0ABW1YNU8</accession>
<dbReference type="CDD" id="cd00614">
    <property type="entry name" value="CGS_like"/>
    <property type="match status" value="1"/>
</dbReference>
<dbReference type="PIRSF" id="PIRSF001434">
    <property type="entry name" value="CGS"/>
    <property type="match status" value="1"/>
</dbReference>
<keyword evidence="2 3" id="KW-0663">Pyridoxal phosphate</keyword>
<comment type="cofactor">
    <cofactor evidence="1 3">
        <name>pyridoxal 5'-phosphate</name>
        <dbReference type="ChEBI" id="CHEBI:597326"/>
    </cofactor>
</comment>
<dbReference type="SUPFAM" id="SSF53383">
    <property type="entry name" value="PLP-dependent transferases"/>
    <property type="match status" value="1"/>
</dbReference>
<dbReference type="EMBL" id="JBHSVR010000001">
    <property type="protein sequence ID" value="MFC6634181.1"/>
    <property type="molecule type" value="Genomic_DNA"/>
</dbReference>
<evidence type="ECO:0000313" key="5">
    <source>
        <dbReference type="Proteomes" id="UP001596425"/>
    </source>
</evidence>
<reference evidence="5" key="1">
    <citation type="journal article" date="2019" name="Int. J. Syst. Evol. Microbiol.">
        <title>The Global Catalogue of Microorganisms (GCM) 10K type strain sequencing project: providing services to taxonomists for standard genome sequencing and annotation.</title>
        <authorList>
            <consortium name="The Broad Institute Genomics Platform"/>
            <consortium name="The Broad Institute Genome Sequencing Center for Infectious Disease"/>
            <person name="Wu L."/>
            <person name="Ma J."/>
        </authorList>
    </citation>
    <scope>NUCLEOTIDE SEQUENCE [LARGE SCALE GENOMIC DNA]</scope>
    <source>
        <strain evidence="5">CGMCC 1.13718</strain>
    </source>
</reference>
<dbReference type="Gene3D" id="3.40.640.10">
    <property type="entry name" value="Type I PLP-dependent aspartate aminotransferase-like (Major domain)"/>
    <property type="match status" value="1"/>
</dbReference>
<dbReference type="RefSeq" id="WP_319024486.1">
    <property type="nucleotide sequence ID" value="NZ_JACZFR010000009.1"/>
</dbReference>
<comment type="caution">
    <text evidence="4">The sequence shown here is derived from an EMBL/GenBank/DDBJ whole genome shotgun (WGS) entry which is preliminary data.</text>
</comment>
<evidence type="ECO:0000256" key="2">
    <source>
        <dbReference type="ARBA" id="ARBA00022898"/>
    </source>
</evidence>
<dbReference type="InterPro" id="IPR000277">
    <property type="entry name" value="Cys/Met-Metab_PyrdxlP-dep_enz"/>
</dbReference>
<evidence type="ECO:0000313" key="4">
    <source>
        <dbReference type="EMBL" id="MFC6634181.1"/>
    </source>
</evidence>
<dbReference type="InterPro" id="IPR015424">
    <property type="entry name" value="PyrdxlP-dep_Trfase"/>
</dbReference>
<evidence type="ECO:0000256" key="1">
    <source>
        <dbReference type="ARBA" id="ARBA00001933"/>
    </source>
</evidence>
<keyword evidence="4" id="KW-0808">Transferase</keyword>
<dbReference type="PANTHER" id="PTHR11808">
    <property type="entry name" value="TRANS-SULFURATION ENZYME FAMILY MEMBER"/>
    <property type="match status" value="1"/>
</dbReference>
<dbReference type="Pfam" id="PF01053">
    <property type="entry name" value="Cys_Met_Meta_PP"/>
    <property type="match status" value="1"/>
</dbReference>
<dbReference type="InterPro" id="IPR015422">
    <property type="entry name" value="PyrdxlP-dep_Trfase_small"/>
</dbReference>
<name>A0ABW1YNU8_9GAMM</name>
<keyword evidence="5" id="KW-1185">Reference proteome</keyword>
<gene>
    <name evidence="4" type="ORF">ACFQBM_12855</name>
</gene>
<protein>
    <submittedName>
        <fullName evidence="4">PLP-dependent aspartate aminotransferase family protein</fullName>
    </submittedName>
</protein>
<dbReference type="GO" id="GO:0008483">
    <property type="term" value="F:transaminase activity"/>
    <property type="evidence" value="ECO:0007669"/>
    <property type="project" value="UniProtKB-KW"/>
</dbReference>
<keyword evidence="4" id="KW-0032">Aminotransferase</keyword>
<evidence type="ECO:0000256" key="3">
    <source>
        <dbReference type="RuleBase" id="RU362118"/>
    </source>
</evidence>
<dbReference type="InterPro" id="IPR015421">
    <property type="entry name" value="PyrdxlP-dep_Trfase_major"/>
</dbReference>
<dbReference type="PANTHER" id="PTHR11808:SF80">
    <property type="entry name" value="CYSTATHIONINE GAMMA-LYASE"/>
    <property type="match status" value="1"/>
</dbReference>
<sequence length="396" mass="43290">MSKGFGVDTLLVVDDSQFRDAEGAVVPPIYQNSLFTFDSWEAIDSAFDDKVNRAIYTRGNNPSVALVEKKLALLAGAEKARLFSSGMAAISAAILHFVSAGDHVIAVKNAYGPTVGLLNDFLGPKLGIECSFVGGGEIEEFTGAIRPNTRLIFLESPSSVVFGLQDLAAVADLARSRGIATAIDNTWATPYFQKPLALGIDLEIHSCSKYLGGHSDLVAGALIGSVQLIDEIRMREYELLGAKMAPIEAWLLLRSLRTLPLRMERHQQSALRVAQFLRAHPSVRRVFYPGLEDFPQYDLARRQMSGFSGLMGFELATDELDSIKRFFNALELFRIGVSWGGHESLVYAPAIGYLREQSPDRLADMGIFLGNMRISVGLESADDLIADLDRALCLVL</sequence>
<dbReference type="Gene3D" id="3.90.1150.10">
    <property type="entry name" value="Aspartate Aminotransferase, domain 1"/>
    <property type="match status" value="1"/>
</dbReference>
<comment type="similarity">
    <text evidence="3">Belongs to the trans-sulfuration enzymes family.</text>
</comment>
<proteinExistence type="inferred from homology"/>
<dbReference type="Proteomes" id="UP001596425">
    <property type="component" value="Unassembled WGS sequence"/>
</dbReference>
<organism evidence="4 5">
    <name type="scientific">Microbulbifer taiwanensis</name>
    <dbReference type="NCBI Taxonomy" id="986746"/>
    <lineage>
        <taxon>Bacteria</taxon>
        <taxon>Pseudomonadati</taxon>
        <taxon>Pseudomonadota</taxon>
        <taxon>Gammaproteobacteria</taxon>
        <taxon>Cellvibrionales</taxon>
        <taxon>Microbulbiferaceae</taxon>
        <taxon>Microbulbifer</taxon>
    </lineage>
</organism>